<evidence type="ECO:0000313" key="3">
    <source>
        <dbReference type="Proteomes" id="UP000256964"/>
    </source>
</evidence>
<dbReference type="InterPro" id="IPR011009">
    <property type="entry name" value="Kinase-like_dom_sf"/>
</dbReference>
<dbReference type="Gene3D" id="1.10.510.10">
    <property type="entry name" value="Transferase(Phosphotransferase) domain 1"/>
    <property type="match status" value="1"/>
</dbReference>
<dbReference type="AlphaFoldDB" id="A0A371CH34"/>
<organism evidence="2 3">
    <name type="scientific">Lentinus brumalis</name>
    <dbReference type="NCBI Taxonomy" id="2498619"/>
    <lineage>
        <taxon>Eukaryota</taxon>
        <taxon>Fungi</taxon>
        <taxon>Dikarya</taxon>
        <taxon>Basidiomycota</taxon>
        <taxon>Agaricomycotina</taxon>
        <taxon>Agaricomycetes</taxon>
        <taxon>Polyporales</taxon>
        <taxon>Polyporaceae</taxon>
        <taxon>Lentinus</taxon>
    </lineage>
</organism>
<protein>
    <recommendedName>
        <fullName evidence="1">Protein kinase domain-containing protein</fullName>
    </recommendedName>
</protein>
<name>A0A371CH34_9APHY</name>
<sequence>MPCLNNIMELPRPWHLDLLLEFFVQVLEAVEYMHAMRIAHMDLYVFNVLVSLPRNSEQFPEVPSGAVYIIDFESALHLPQGPGMQHPVELPPSALSSLGRTHFDPYAWDMYCVGKLFDDTIKIVWREKSLPWYVRWFTDWLIGTERGCPGVCHCRPSARLARRVAVAARFVLSKWRGIQGVGSRGLGWVRACSAWIAGGLGYGRQV</sequence>
<reference evidence="2 3" key="1">
    <citation type="journal article" date="2018" name="Biotechnol. Biofuels">
        <title>Integrative visual omics of the white-rot fungus Polyporus brumalis exposes the biotechnological potential of its oxidative enzymes for delignifying raw plant biomass.</title>
        <authorList>
            <person name="Miyauchi S."/>
            <person name="Rancon A."/>
            <person name="Drula E."/>
            <person name="Hage H."/>
            <person name="Chaduli D."/>
            <person name="Favel A."/>
            <person name="Grisel S."/>
            <person name="Henrissat B."/>
            <person name="Herpoel-Gimbert I."/>
            <person name="Ruiz-Duenas F.J."/>
            <person name="Chevret D."/>
            <person name="Hainaut M."/>
            <person name="Lin J."/>
            <person name="Wang M."/>
            <person name="Pangilinan J."/>
            <person name="Lipzen A."/>
            <person name="Lesage-Meessen L."/>
            <person name="Navarro D."/>
            <person name="Riley R."/>
            <person name="Grigoriev I.V."/>
            <person name="Zhou S."/>
            <person name="Raouche S."/>
            <person name="Rosso M.N."/>
        </authorList>
    </citation>
    <scope>NUCLEOTIDE SEQUENCE [LARGE SCALE GENOMIC DNA]</scope>
    <source>
        <strain evidence="2 3">BRFM 1820</strain>
    </source>
</reference>
<evidence type="ECO:0000313" key="2">
    <source>
        <dbReference type="EMBL" id="RDX39584.1"/>
    </source>
</evidence>
<proteinExistence type="predicted"/>
<dbReference type="PROSITE" id="PS50011">
    <property type="entry name" value="PROTEIN_KINASE_DOM"/>
    <property type="match status" value="1"/>
</dbReference>
<gene>
    <name evidence="2" type="ORF">OH76DRAFT_1367351</name>
</gene>
<keyword evidence="3" id="KW-1185">Reference proteome</keyword>
<dbReference type="InterPro" id="IPR000719">
    <property type="entry name" value="Prot_kinase_dom"/>
</dbReference>
<dbReference type="GO" id="GO:0005524">
    <property type="term" value="F:ATP binding"/>
    <property type="evidence" value="ECO:0007669"/>
    <property type="project" value="InterPro"/>
</dbReference>
<evidence type="ECO:0000259" key="1">
    <source>
        <dbReference type="PROSITE" id="PS50011"/>
    </source>
</evidence>
<feature type="domain" description="Protein kinase" evidence="1">
    <location>
        <begin position="1"/>
        <end position="206"/>
    </location>
</feature>
<accession>A0A371CH34</accession>
<dbReference type="OrthoDB" id="2802392at2759"/>
<dbReference type="GO" id="GO:0004672">
    <property type="term" value="F:protein kinase activity"/>
    <property type="evidence" value="ECO:0007669"/>
    <property type="project" value="InterPro"/>
</dbReference>
<dbReference type="EMBL" id="KZ857734">
    <property type="protein sequence ID" value="RDX39584.1"/>
    <property type="molecule type" value="Genomic_DNA"/>
</dbReference>
<dbReference type="SUPFAM" id="SSF56112">
    <property type="entry name" value="Protein kinase-like (PK-like)"/>
    <property type="match status" value="1"/>
</dbReference>
<dbReference type="Proteomes" id="UP000256964">
    <property type="component" value="Unassembled WGS sequence"/>
</dbReference>